<evidence type="ECO:0000313" key="4">
    <source>
        <dbReference type="EMBL" id="ARS64304.1"/>
    </source>
</evidence>
<evidence type="ECO:0000256" key="2">
    <source>
        <dbReference type="ARBA" id="ARBA00022803"/>
    </source>
</evidence>
<evidence type="ECO:0000256" key="3">
    <source>
        <dbReference type="PROSITE-ProRule" id="PRU00339"/>
    </source>
</evidence>
<reference evidence="4 5" key="1">
    <citation type="journal article" date="2017" name="Environ. Microbiol.">
        <title>Genome and epigenome of a novel marine Thaumarchaeota strain suggest viral infection, phosphorothioation DNA modification and multiple restriction systems.</title>
        <authorList>
            <person name="Ahlgren N.A."/>
            <person name="Chen Y."/>
            <person name="Needham D.M."/>
            <person name="Parada A.E."/>
            <person name="Sachdeva R."/>
            <person name="Trinh V."/>
            <person name="Chen T."/>
            <person name="Fuhrman J.A."/>
        </authorList>
    </citation>
    <scope>NUCLEOTIDE SEQUENCE [LARGE SCALE GENOMIC DNA]</scope>
    <source>
        <strain evidence="4 5">SPOT01</strain>
    </source>
</reference>
<dbReference type="SMART" id="SM00028">
    <property type="entry name" value="TPR"/>
    <property type="match status" value="2"/>
</dbReference>
<dbReference type="Pfam" id="PF13432">
    <property type="entry name" value="TPR_16"/>
    <property type="match status" value="1"/>
</dbReference>
<dbReference type="AlphaFoldDB" id="A0A2Z2HJR1"/>
<dbReference type="InterPro" id="IPR011990">
    <property type="entry name" value="TPR-like_helical_dom_sf"/>
</dbReference>
<dbReference type="EMBL" id="CP021324">
    <property type="protein sequence ID" value="ARS64304.1"/>
    <property type="molecule type" value="Genomic_DNA"/>
</dbReference>
<dbReference type="SUPFAM" id="SSF48452">
    <property type="entry name" value="TPR-like"/>
    <property type="match status" value="1"/>
</dbReference>
<dbReference type="RefSeq" id="WP_086907436.1">
    <property type="nucleotide sequence ID" value="NZ_CP021324.1"/>
</dbReference>
<dbReference type="GeneID" id="32901167"/>
<proteinExistence type="predicted"/>
<name>A0A2Z2HJR1_9ARCH</name>
<dbReference type="Proteomes" id="UP000249949">
    <property type="component" value="Chromosome"/>
</dbReference>
<dbReference type="OrthoDB" id="115601at2157"/>
<accession>A0A2Z2HJR1</accession>
<sequence length="75" mass="8436">MSKIEELVSSGKSLLENGDFSNALSFFEQALLLDPKDPDLWNYKGAALRSLGRYAESMECFNNSLKLDPRDKFSS</sequence>
<feature type="repeat" description="TPR" evidence="3">
    <location>
        <begin position="38"/>
        <end position="71"/>
    </location>
</feature>
<dbReference type="PANTHER" id="PTHR44943">
    <property type="entry name" value="CELLULOSE SYNTHASE OPERON PROTEIN C"/>
    <property type="match status" value="1"/>
</dbReference>
<keyword evidence="5" id="KW-1185">Reference proteome</keyword>
<dbReference type="KEGG" id="nct:NMSP_0683"/>
<feature type="repeat" description="TPR" evidence="3">
    <location>
        <begin position="4"/>
        <end position="37"/>
    </location>
</feature>
<dbReference type="Gene3D" id="1.25.40.10">
    <property type="entry name" value="Tetratricopeptide repeat domain"/>
    <property type="match status" value="1"/>
</dbReference>
<gene>
    <name evidence="4" type="ORF">NMSP_0683</name>
</gene>
<evidence type="ECO:0000313" key="5">
    <source>
        <dbReference type="Proteomes" id="UP000249949"/>
    </source>
</evidence>
<dbReference type="InterPro" id="IPR051685">
    <property type="entry name" value="Ycf3/AcsC/BcsC/TPR_MFPF"/>
</dbReference>
<protein>
    <submittedName>
        <fullName evidence="4">Tetratricopeptide repeat protein</fullName>
    </submittedName>
</protein>
<keyword evidence="2 3" id="KW-0802">TPR repeat</keyword>
<dbReference type="InterPro" id="IPR019734">
    <property type="entry name" value="TPR_rpt"/>
</dbReference>
<keyword evidence="1" id="KW-0677">Repeat</keyword>
<organism evidence="4 5">
    <name type="scientific">Candidatus Nitrosomarinus catalinensis</name>
    <dbReference type="NCBI Taxonomy" id="1898749"/>
    <lineage>
        <taxon>Archaea</taxon>
        <taxon>Nitrososphaerota</taxon>
        <taxon>Nitrososphaeria</taxon>
        <taxon>Nitrosopumilales</taxon>
        <taxon>Nitrosopumilaceae</taxon>
        <taxon>Candidatus Nitrosomarinus</taxon>
    </lineage>
</organism>
<dbReference type="PROSITE" id="PS50005">
    <property type="entry name" value="TPR"/>
    <property type="match status" value="2"/>
</dbReference>
<dbReference type="PANTHER" id="PTHR44943:SF8">
    <property type="entry name" value="TPR REPEAT-CONTAINING PROTEIN MJ0263"/>
    <property type="match status" value="1"/>
</dbReference>
<evidence type="ECO:0000256" key="1">
    <source>
        <dbReference type="ARBA" id="ARBA00022737"/>
    </source>
</evidence>